<proteinExistence type="predicted"/>
<feature type="region of interest" description="Disordered" evidence="3">
    <location>
        <begin position="180"/>
        <end position="211"/>
    </location>
</feature>
<accession>F0XYD4</accession>
<dbReference type="InterPro" id="IPR029066">
    <property type="entry name" value="PLP-binding_barrel"/>
</dbReference>
<dbReference type="SUPFAM" id="SSF50621">
    <property type="entry name" value="Alanine racemase C-terminal domain-like"/>
    <property type="match status" value="1"/>
</dbReference>
<dbReference type="PROSITE" id="PS51340">
    <property type="entry name" value="MOSC"/>
    <property type="match status" value="1"/>
</dbReference>
<dbReference type="InterPro" id="IPR011037">
    <property type="entry name" value="Pyrv_Knase-like_insert_dom_sf"/>
</dbReference>
<dbReference type="Gene3D" id="2.40.37.10">
    <property type="entry name" value="Lyase, Ornithine Decarboxylase, Chain A, domain 1"/>
    <property type="match status" value="1"/>
</dbReference>
<dbReference type="AlphaFoldDB" id="F0XYD4"/>
<organism evidence="7">
    <name type="scientific">Aureococcus anophagefferens</name>
    <name type="common">Harmful bloom alga</name>
    <dbReference type="NCBI Taxonomy" id="44056"/>
    <lineage>
        <taxon>Eukaryota</taxon>
        <taxon>Sar</taxon>
        <taxon>Stramenopiles</taxon>
        <taxon>Ochrophyta</taxon>
        <taxon>Pelagophyceae</taxon>
        <taxon>Pelagomonadales</taxon>
        <taxon>Pelagomonadaceae</taxon>
        <taxon>Aureococcus</taxon>
    </lineage>
</organism>
<keyword evidence="4" id="KW-1133">Transmembrane helix</keyword>
<evidence type="ECO:0000256" key="4">
    <source>
        <dbReference type="SAM" id="Phobius"/>
    </source>
</evidence>
<dbReference type="GeneID" id="20223469"/>
<dbReference type="OrthoDB" id="5034579at2759"/>
<dbReference type="InterPro" id="IPR022657">
    <property type="entry name" value="De-COase2_CS"/>
</dbReference>
<dbReference type="InterPro" id="IPR022644">
    <property type="entry name" value="De-COase2_N"/>
</dbReference>
<dbReference type="eggNOG" id="KOG0622">
    <property type="taxonomic scope" value="Eukaryota"/>
</dbReference>
<dbReference type="SUPFAM" id="SSF51419">
    <property type="entry name" value="PLP-binding barrel"/>
    <property type="match status" value="1"/>
</dbReference>
<keyword evidence="4" id="KW-0812">Transmembrane</keyword>
<dbReference type="SUPFAM" id="SSF50800">
    <property type="entry name" value="PK beta-barrel domain-like"/>
    <property type="match status" value="1"/>
</dbReference>
<dbReference type="PANTHER" id="PTHR43727">
    <property type="entry name" value="DIAMINOPIMELATE DECARBOXYLASE"/>
    <property type="match status" value="1"/>
</dbReference>
<dbReference type="InterPro" id="IPR005302">
    <property type="entry name" value="MoCF_Sase_C"/>
</dbReference>
<dbReference type="Pfam" id="PF03473">
    <property type="entry name" value="MOSC"/>
    <property type="match status" value="1"/>
</dbReference>
<evidence type="ECO:0000313" key="6">
    <source>
        <dbReference type="EMBL" id="EGB12194.1"/>
    </source>
</evidence>
<dbReference type="PROSITE" id="PS00879">
    <property type="entry name" value="ODR_DC_2_2"/>
    <property type="match status" value="1"/>
</dbReference>
<dbReference type="GO" id="GO:0008836">
    <property type="term" value="F:diaminopimelate decarboxylase activity"/>
    <property type="evidence" value="ECO:0007669"/>
    <property type="project" value="TreeGrafter"/>
</dbReference>
<dbReference type="Pfam" id="PF02784">
    <property type="entry name" value="Orn_Arg_deC_N"/>
    <property type="match status" value="1"/>
</dbReference>
<sequence>MRAPATGPCKCGSTTHFRTSHRDCPLKKPRKSRKANGAAAAAAVPLAASAAVVVPPGPVPPPFPEPAAVPPAPVPVATAPVPIAPRVAVVEPEPGAYVEDALPFRAEGPHVGARLRRSVRTPARSLWVEGFVVGYLGADESDFFDALGQPAPLYRVRYDGGLLALRGDEEDLEEHELLPSLAPATLPPGDPRSAARPLDDEGRVAPAESPYEKLREANIARNEAALQALGLANGTRADPPAGDDLVCLPKKNKRAADAPGGRGAKAARRPSEADSLEDESLGLTDDGNEAPEPAAAPAFAYDDDGVNSAEAGPVTLARLGELLRRALDDDEYHIFGGGGLHEPPVALFYDLDAWETQLRACVGAFGPTFEHAIACKSNPLALMLRRAAELGFGVECASATEAAHAVEACGVAPGRVVFDSPCKTRVELAYALETGLHCNLDNLDELDRATEIVARMGRPPAGRVGVRVNPRVGAGTIAALSVSTSASKFGVDIGDAAQRADLLAKFAARPWLTSVHVHVGSGGMGLGQLVAGVAAAVAFANDARETNAVACVDIGGGLPVDYGSDAAPDFAGYAALLRDATPELFDGTYAVVTEFGASLNAKSGFLASRIEWLKDQPTRRLAIVHFGADLCLRQAYTADHGRRWAAFDAAGRAFPHDAPLADAAIGGPLCFQGDILADDLKLPAALRAGDLVVMRDAGANSLSLFSRHCSRVAPPVYGFRTVARRDDDAVPHIDDRDPLELVPLKPRERREDAPEALVGRIGAIFARRSDLGDDLDEGEQRKVAAGKDHAHFDRVRVDEGTFTPEGLKGSTTFQNSKRFREKNSPVEDRAVCVVTSRMSAALEAHAAATPLRKPVSFGPGRLGEQLWVESDTLDTSVVCVGDEFGVFRGGADAPALVLRVASPRRPCSYVDSIHGGTYTRDGVRSFAARTGNAGIFCRVLGDGGAAAAGDELRLLKRPHPTWPLARLAKLVYSGKGLLSGKALPRSDWAGTAAELEEAAALPELAVLEWKEELNGMLGRKPIGQYAAAAPAPTRAAPDAAGGLGAVVALAIAGNAALLLLVAASVALG</sequence>
<dbReference type="GO" id="GO:0009089">
    <property type="term" value="P:lysine biosynthetic process via diaminopimelate"/>
    <property type="evidence" value="ECO:0007669"/>
    <property type="project" value="TreeGrafter"/>
</dbReference>
<dbReference type="InterPro" id="IPR009006">
    <property type="entry name" value="Ala_racemase/Decarboxylase_C"/>
</dbReference>
<keyword evidence="4" id="KW-0472">Membrane</keyword>
<gene>
    <name evidence="6" type="ORF">AURANDRAFT_61431</name>
</gene>
<dbReference type="Gene3D" id="2.40.33.20">
    <property type="entry name" value="PK beta-barrel domain-like"/>
    <property type="match status" value="1"/>
</dbReference>
<protein>
    <recommendedName>
        <fullName evidence="5">MOSC domain-containing protein</fullName>
    </recommendedName>
</protein>
<evidence type="ECO:0000313" key="7">
    <source>
        <dbReference type="Proteomes" id="UP000002729"/>
    </source>
</evidence>
<evidence type="ECO:0000256" key="1">
    <source>
        <dbReference type="ARBA" id="ARBA00001933"/>
    </source>
</evidence>
<comment type="cofactor">
    <cofactor evidence="1">
        <name>pyridoxal 5'-phosphate</name>
        <dbReference type="ChEBI" id="CHEBI:597326"/>
    </cofactor>
</comment>
<reference evidence="6 7" key="1">
    <citation type="journal article" date="2011" name="Proc. Natl. Acad. Sci. U.S.A.">
        <title>Niche of harmful alga Aureococcus anophagefferens revealed through ecogenomics.</title>
        <authorList>
            <person name="Gobler C.J."/>
            <person name="Berry D.L."/>
            <person name="Dyhrman S.T."/>
            <person name="Wilhelm S.W."/>
            <person name="Salamov A."/>
            <person name="Lobanov A.V."/>
            <person name="Zhang Y."/>
            <person name="Collier J.L."/>
            <person name="Wurch L.L."/>
            <person name="Kustka A.B."/>
            <person name="Dill B.D."/>
            <person name="Shah M."/>
            <person name="VerBerkmoes N.C."/>
            <person name="Kuo A."/>
            <person name="Terry A."/>
            <person name="Pangilinan J."/>
            <person name="Lindquist E.A."/>
            <person name="Lucas S."/>
            <person name="Paulsen I.T."/>
            <person name="Hattenrath-Lehmann T.K."/>
            <person name="Talmage S.C."/>
            <person name="Walker E.A."/>
            <person name="Koch F."/>
            <person name="Burson A.M."/>
            <person name="Marcoval M.A."/>
            <person name="Tang Y.Z."/>
            <person name="Lecleir G.R."/>
            <person name="Coyne K.J."/>
            <person name="Berg G.M."/>
            <person name="Bertrand E.M."/>
            <person name="Saito M.A."/>
            <person name="Gladyshev V.N."/>
            <person name="Grigoriev I.V."/>
        </authorList>
    </citation>
    <scope>NUCLEOTIDE SEQUENCE [LARGE SCALE GENOMIC DNA]</scope>
    <source>
        <strain evidence="7">CCMP 1984</strain>
    </source>
</reference>
<dbReference type="EMBL" id="GL833121">
    <property type="protein sequence ID" value="EGB12194.1"/>
    <property type="molecule type" value="Genomic_DNA"/>
</dbReference>
<dbReference type="PANTHER" id="PTHR43727:SF3">
    <property type="entry name" value="GROUP IV DECARBOXYLASE"/>
    <property type="match status" value="1"/>
</dbReference>
<dbReference type="RefSeq" id="XP_009033268.1">
    <property type="nucleotide sequence ID" value="XM_009035020.1"/>
</dbReference>
<dbReference type="Gene3D" id="3.20.20.10">
    <property type="entry name" value="Alanine racemase"/>
    <property type="match status" value="1"/>
</dbReference>
<feature type="compositionally biased region" description="Low complexity" evidence="3">
    <location>
        <begin position="290"/>
        <end position="300"/>
    </location>
</feature>
<evidence type="ECO:0000256" key="3">
    <source>
        <dbReference type="SAM" id="MobiDB-lite"/>
    </source>
</evidence>
<dbReference type="Proteomes" id="UP000002729">
    <property type="component" value="Unassembled WGS sequence"/>
</dbReference>
<feature type="transmembrane region" description="Helical" evidence="4">
    <location>
        <begin position="1043"/>
        <end position="1067"/>
    </location>
</feature>
<feature type="domain" description="MOSC" evidence="5">
    <location>
        <begin position="794"/>
        <end position="955"/>
    </location>
</feature>
<feature type="region of interest" description="Disordered" evidence="3">
    <location>
        <begin position="253"/>
        <end position="303"/>
    </location>
</feature>
<feature type="region of interest" description="Disordered" evidence="3">
    <location>
        <begin position="1"/>
        <end position="38"/>
    </location>
</feature>
<evidence type="ECO:0000259" key="5">
    <source>
        <dbReference type="PROSITE" id="PS51340"/>
    </source>
</evidence>
<dbReference type="GO" id="GO:0030170">
    <property type="term" value="F:pyridoxal phosphate binding"/>
    <property type="evidence" value="ECO:0007669"/>
    <property type="project" value="InterPro"/>
</dbReference>
<keyword evidence="2" id="KW-0663">Pyridoxal phosphate</keyword>
<evidence type="ECO:0000256" key="2">
    <source>
        <dbReference type="ARBA" id="ARBA00022898"/>
    </source>
</evidence>
<dbReference type="KEGG" id="aaf:AURANDRAFT_61431"/>
<dbReference type="GO" id="GO:0030151">
    <property type="term" value="F:molybdenum ion binding"/>
    <property type="evidence" value="ECO:0007669"/>
    <property type="project" value="InterPro"/>
</dbReference>
<dbReference type="InParanoid" id="F0XYD4"/>
<name>F0XYD4_AURAN</name>
<keyword evidence="7" id="KW-1185">Reference proteome</keyword>